<dbReference type="InterPro" id="IPR027417">
    <property type="entry name" value="P-loop_NTPase"/>
</dbReference>
<dbReference type="SMART" id="SM00173">
    <property type="entry name" value="RAS"/>
    <property type="match status" value="1"/>
</dbReference>
<dbReference type="FunFam" id="3.40.50.300:FF:001447">
    <property type="entry name" value="Ras-related protein Rab-1B"/>
    <property type="match status" value="1"/>
</dbReference>
<feature type="compositionally biased region" description="Polar residues" evidence="2">
    <location>
        <begin position="708"/>
        <end position="720"/>
    </location>
</feature>
<protein>
    <submittedName>
        <fullName evidence="3">Rab family GTP-binding protein</fullName>
    </submittedName>
</protein>
<dbReference type="SMART" id="SM00174">
    <property type="entry name" value="RHO"/>
    <property type="match status" value="1"/>
</dbReference>
<evidence type="ECO:0000313" key="4">
    <source>
        <dbReference type="Proteomes" id="UP001164286"/>
    </source>
</evidence>
<feature type="compositionally biased region" description="Polar residues" evidence="2">
    <location>
        <begin position="168"/>
        <end position="184"/>
    </location>
</feature>
<keyword evidence="4" id="KW-1185">Reference proteome</keyword>
<evidence type="ECO:0000256" key="2">
    <source>
        <dbReference type="SAM" id="MobiDB-lite"/>
    </source>
</evidence>
<evidence type="ECO:0000256" key="1">
    <source>
        <dbReference type="ARBA" id="ARBA00022741"/>
    </source>
</evidence>
<sequence>MLSLESKMSAAIHPPPHAPFRDPTADLFAPSGAATSLAEFPPILDSAPIPFRAPFPIFQHRHTSPYPMSFSALGAPREAGQPLHAAQPPPAPRTSPSALPRLGQSSSYPAQPSTPEARQSVEPERRRHRPEAMVKLAPPADDGQGVADQPRDERGSETPRRSRVVSIDLNSMETTPSTTVSRSNSEGRRKKRTDADLAKRRSMGPPPRPVRANTSYPASTPASVRMEPSRSQESRTRVRNGMPGRSQTFSPYAVPFPTGAGASRSSADLTTPPPRESSTGSGESEAGDLGGPEGLEAKVVLLGSQGVGKTSLILRFTTRTFTPNAAPATIGSSLHTRKLVHGGIRVKLQIWDTAGQERFRSMAPIYYRGAHVCVLVYDISDRQSFEDVRSWLEELGRTVPKETMIYVVGAKIDLERKRAVRTWLRPPAPPAATLLSPPPQRGLFRSPSASNKLDVASSSTPARSYSHGALAAYDVPLPPSAAPSAAPTPARTASSGILMAAREPSRSGPRPTPEISPVLKARPPPALRITPSSSSKPSRRVAFPTLQSPTQSVTGTTTEHVNSSFTPSSPTRHGTSGGRFSISGVLGLSRSESMSGAALNLARLVEDYPVDPNRASQASRLSPPPTRVRTESTPLLGAPSQMSGRRKSEDWSSRSWRMGGGPGAAEALGEFGASIKKKESEELLSNAGGLGRRGSHGSGMSLSPVLASGSQMGEASSSKDGQPKIVRSRGGSLGRDSRLYPSSEDEDKEWGVEVGGVRLGECSSLSGAGVEALFKSISSLLVQKKDKIERDRQLRRKNSVMLVDPAKDVLALSGGKGRFGCCA</sequence>
<dbReference type="CDD" id="cd00154">
    <property type="entry name" value="Rab"/>
    <property type="match status" value="1"/>
</dbReference>
<gene>
    <name evidence="3" type="ORF">MKK02DRAFT_25433</name>
</gene>
<name>A0AA38H908_9TREE</name>
<dbReference type="SMART" id="SM00175">
    <property type="entry name" value="RAB"/>
    <property type="match status" value="1"/>
</dbReference>
<feature type="compositionally biased region" description="Polar residues" evidence="2">
    <location>
        <begin position="447"/>
        <end position="461"/>
    </location>
</feature>
<feature type="region of interest" description="Disordered" evidence="2">
    <location>
        <begin position="613"/>
        <end position="667"/>
    </location>
</feature>
<feature type="region of interest" description="Disordered" evidence="2">
    <location>
        <begin position="427"/>
        <end position="461"/>
    </location>
</feature>
<dbReference type="PANTHER" id="PTHR47978">
    <property type="match status" value="1"/>
</dbReference>
<dbReference type="GeneID" id="77726240"/>
<dbReference type="Proteomes" id="UP001164286">
    <property type="component" value="Unassembled WGS sequence"/>
</dbReference>
<dbReference type="GO" id="GO:0003924">
    <property type="term" value="F:GTPase activity"/>
    <property type="evidence" value="ECO:0007669"/>
    <property type="project" value="InterPro"/>
</dbReference>
<feature type="compositionally biased region" description="Basic and acidic residues" evidence="2">
    <location>
        <begin position="149"/>
        <end position="160"/>
    </location>
</feature>
<dbReference type="InterPro" id="IPR005225">
    <property type="entry name" value="Small_GTP-bd"/>
</dbReference>
<reference evidence="3" key="1">
    <citation type="journal article" date="2022" name="G3 (Bethesda)">
        <title>High quality genome of the basidiomycete yeast Dioszegia hungarica PDD-24b-2 isolated from cloud water.</title>
        <authorList>
            <person name="Jarrige D."/>
            <person name="Haridas S."/>
            <person name="Bleykasten-Grosshans C."/>
            <person name="Joly M."/>
            <person name="Nadalig T."/>
            <person name="Sancelme M."/>
            <person name="Vuilleumier S."/>
            <person name="Grigoriev I.V."/>
            <person name="Amato P."/>
            <person name="Bringel F."/>
        </authorList>
    </citation>
    <scope>NUCLEOTIDE SEQUENCE</scope>
    <source>
        <strain evidence="3">PDD-24b-2</strain>
    </source>
</reference>
<dbReference type="Gene3D" id="3.40.50.300">
    <property type="entry name" value="P-loop containing nucleotide triphosphate hydrolases"/>
    <property type="match status" value="1"/>
</dbReference>
<dbReference type="InterPro" id="IPR001806">
    <property type="entry name" value="Small_GTPase"/>
</dbReference>
<dbReference type="NCBIfam" id="TIGR00231">
    <property type="entry name" value="small_GTP"/>
    <property type="match status" value="1"/>
</dbReference>
<evidence type="ECO:0000313" key="3">
    <source>
        <dbReference type="EMBL" id="KAI9636385.1"/>
    </source>
</evidence>
<feature type="compositionally biased region" description="Polar residues" evidence="2">
    <location>
        <begin position="103"/>
        <end position="117"/>
    </location>
</feature>
<dbReference type="SUPFAM" id="SSF52540">
    <property type="entry name" value="P-loop containing nucleoside triphosphate hydrolases"/>
    <property type="match status" value="1"/>
</dbReference>
<dbReference type="GO" id="GO:0005525">
    <property type="term" value="F:GTP binding"/>
    <property type="evidence" value="ECO:0007669"/>
    <property type="project" value="InterPro"/>
</dbReference>
<comment type="caution">
    <text evidence="3">The sequence shown here is derived from an EMBL/GenBank/DDBJ whole genome shotgun (WGS) entry which is preliminary data.</text>
</comment>
<feature type="region of interest" description="Disordered" evidence="2">
    <location>
        <begin position="68"/>
        <end position="292"/>
    </location>
</feature>
<accession>A0AA38H908</accession>
<keyword evidence="1" id="KW-0547">Nucleotide-binding</keyword>
<dbReference type="EMBL" id="JAKWFO010000005">
    <property type="protein sequence ID" value="KAI9636385.1"/>
    <property type="molecule type" value="Genomic_DNA"/>
</dbReference>
<proteinExistence type="predicted"/>
<feature type="compositionally biased region" description="Pro residues" evidence="2">
    <location>
        <begin position="427"/>
        <end position="440"/>
    </location>
</feature>
<dbReference type="AlphaFoldDB" id="A0AA38H908"/>
<dbReference type="Pfam" id="PF00071">
    <property type="entry name" value="Ras"/>
    <property type="match status" value="1"/>
</dbReference>
<dbReference type="PROSITE" id="PS51419">
    <property type="entry name" value="RAB"/>
    <property type="match status" value="1"/>
</dbReference>
<feature type="compositionally biased region" description="Polar residues" evidence="2">
    <location>
        <begin position="212"/>
        <end position="222"/>
    </location>
</feature>
<feature type="compositionally biased region" description="Polar residues" evidence="2">
    <location>
        <begin position="545"/>
        <end position="574"/>
    </location>
</feature>
<dbReference type="PRINTS" id="PR00449">
    <property type="entry name" value="RASTRNSFRMNG"/>
</dbReference>
<dbReference type="RefSeq" id="XP_052946162.1">
    <property type="nucleotide sequence ID" value="XM_053087039.1"/>
</dbReference>
<feature type="region of interest" description="Disordered" evidence="2">
    <location>
        <begin position="686"/>
        <end position="747"/>
    </location>
</feature>
<feature type="region of interest" description="Disordered" evidence="2">
    <location>
        <begin position="1"/>
        <end position="26"/>
    </location>
</feature>
<dbReference type="PROSITE" id="PS51421">
    <property type="entry name" value="RAS"/>
    <property type="match status" value="1"/>
</dbReference>
<organism evidence="3 4">
    <name type="scientific">Dioszegia hungarica</name>
    <dbReference type="NCBI Taxonomy" id="4972"/>
    <lineage>
        <taxon>Eukaryota</taxon>
        <taxon>Fungi</taxon>
        <taxon>Dikarya</taxon>
        <taxon>Basidiomycota</taxon>
        <taxon>Agaricomycotina</taxon>
        <taxon>Tremellomycetes</taxon>
        <taxon>Tremellales</taxon>
        <taxon>Bulleribasidiaceae</taxon>
        <taxon>Dioszegia</taxon>
    </lineage>
</organism>
<feature type="compositionally biased region" description="Basic and acidic residues" evidence="2">
    <location>
        <begin position="227"/>
        <end position="236"/>
    </location>
</feature>
<feature type="region of interest" description="Disordered" evidence="2">
    <location>
        <begin position="501"/>
        <end position="578"/>
    </location>
</feature>